<name>A0ABT6C088_9ACTN</name>
<keyword evidence="3" id="KW-0406">Ion transport</keyword>
<evidence type="ECO:0000259" key="2">
    <source>
        <dbReference type="Pfam" id="PF07885"/>
    </source>
</evidence>
<dbReference type="RefSeq" id="WP_277244184.1">
    <property type="nucleotide sequence ID" value="NZ_JAKJLQ010000013.1"/>
</dbReference>
<dbReference type="InterPro" id="IPR013099">
    <property type="entry name" value="K_chnl_dom"/>
</dbReference>
<reference evidence="3" key="2">
    <citation type="submission" date="2022-01" db="EMBL/GenBank/DDBJ databases">
        <authorList>
            <person name="Sanchez-Suarez J."/>
            <person name="Villamil L."/>
            <person name="Diaz L.E."/>
        </authorList>
    </citation>
    <scope>NUCLEOTIDE SEQUENCE</scope>
    <source>
        <strain evidence="3">EUFUS-Z928</strain>
    </source>
</reference>
<feature type="transmembrane region" description="Helical" evidence="1">
    <location>
        <begin position="128"/>
        <end position="152"/>
    </location>
</feature>
<keyword evidence="1" id="KW-1133">Transmembrane helix</keyword>
<evidence type="ECO:0000256" key="1">
    <source>
        <dbReference type="SAM" id="Phobius"/>
    </source>
</evidence>
<evidence type="ECO:0000313" key="3">
    <source>
        <dbReference type="EMBL" id="MDF6102759.1"/>
    </source>
</evidence>
<proteinExistence type="predicted"/>
<keyword evidence="4" id="KW-1185">Reference proteome</keyword>
<protein>
    <submittedName>
        <fullName evidence="3">Potassium channel family protein</fullName>
    </submittedName>
</protein>
<dbReference type="Gene3D" id="1.10.287.70">
    <property type="match status" value="1"/>
</dbReference>
<comment type="caution">
    <text evidence="3">The sequence shown here is derived from an EMBL/GenBank/DDBJ whole genome shotgun (WGS) entry which is preliminary data.</text>
</comment>
<dbReference type="Pfam" id="PF07885">
    <property type="entry name" value="Ion_trans_2"/>
    <property type="match status" value="1"/>
</dbReference>
<feature type="transmembrane region" description="Helical" evidence="1">
    <location>
        <begin position="61"/>
        <end position="83"/>
    </location>
</feature>
<keyword evidence="3" id="KW-0407">Ion channel</keyword>
<accession>A0ABT6C088</accession>
<reference evidence="3" key="1">
    <citation type="journal article" date="2022" name="Data Brief">
        <title>Draft genome sequence data of Gordonia hongkongensis strain EUFUS-Z928 isolated from the octocoral Eunicea fusca.</title>
        <authorList>
            <person name="Sanchez-Suarez J."/>
            <person name="Diaz L."/>
            <person name="Melo-Bolivar J."/>
            <person name="Villamil L."/>
        </authorList>
    </citation>
    <scope>NUCLEOTIDE SEQUENCE</scope>
    <source>
        <strain evidence="3">EUFUS-Z928</strain>
    </source>
</reference>
<dbReference type="EMBL" id="JAKJLQ010000013">
    <property type="protein sequence ID" value="MDF6102759.1"/>
    <property type="molecule type" value="Genomic_DNA"/>
</dbReference>
<gene>
    <name evidence="3" type="ORF">L2299_17055</name>
</gene>
<keyword evidence="1" id="KW-0472">Membrane</keyword>
<sequence>MTWILGVLGVALIGVALRDIYATLWHPQGLGTLARLIFRTTWWTAARARRHGRALGAAGPVGMIVTVLMWAALIVAGFALIYAPHMPDGFSFTSAPQPQSSDPVAALYLSLVTVATLGYGDITPAYPALQLVIPAQALIGFVLFTAAISWILQIYPALIRRRAAARTVSLLAATDATTVVREGETSVACALLDGLTDALITVELDLRQYGETYYFREAERDRSSAAMFTHVPAFIRAGGQSESMEVRSAAARLERQSSSLAEYLDGRYLHTAGSMQEVWEAYAAAHRHQSGG</sequence>
<organism evidence="3 4">
    <name type="scientific">Gordonia hongkongensis</name>
    <dbReference type="NCBI Taxonomy" id="1701090"/>
    <lineage>
        <taxon>Bacteria</taxon>
        <taxon>Bacillati</taxon>
        <taxon>Actinomycetota</taxon>
        <taxon>Actinomycetes</taxon>
        <taxon>Mycobacteriales</taxon>
        <taxon>Gordoniaceae</taxon>
        <taxon>Gordonia</taxon>
    </lineage>
</organism>
<feature type="domain" description="Potassium channel" evidence="2">
    <location>
        <begin position="83"/>
        <end position="152"/>
    </location>
</feature>
<keyword evidence="1" id="KW-0812">Transmembrane</keyword>
<feature type="transmembrane region" description="Helical" evidence="1">
    <location>
        <begin position="104"/>
        <end position="122"/>
    </location>
</feature>
<dbReference type="SUPFAM" id="SSF81324">
    <property type="entry name" value="Voltage-gated potassium channels"/>
    <property type="match status" value="1"/>
</dbReference>
<keyword evidence="3" id="KW-0813">Transport</keyword>
<evidence type="ECO:0000313" key="4">
    <source>
        <dbReference type="Proteomes" id="UP001152308"/>
    </source>
</evidence>
<dbReference type="GO" id="GO:0034220">
    <property type="term" value="P:monoatomic ion transmembrane transport"/>
    <property type="evidence" value="ECO:0007669"/>
    <property type="project" value="UniProtKB-KW"/>
</dbReference>
<dbReference type="Proteomes" id="UP001152308">
    <property type="component" value="Unassembled WGS sequence"/>
</dbReference>